<feature type="region of interest" description="Disordered" evidence="1">
    <location>
        <begin position="68"/>
        <end position="117"/>
    </location>
</feature>
<feature type="transmembrane region" description="Helical" evidence="2">
    <location>
        <begin position="44"/>
        <end position="65"/>
    </location>
</feature>
<comment type="caution">
    <text evidence="3">The sequence shown here is derived from an EMBL/GenBank/DDBJ whole genome shotgun (WGS) entry which is preliminary data.</text>
</comment>
<keyword evidence="2" id="KW-1133">Transmembrane helix</keyword>
<evidence type="ECO:0000256" key="2">
    <source>
        <dbReference type="SAM" id="Phobius"/>
    </source>
</evidence>
<keyword evidence="2" id="KW-0812">Transmembrane</keyword>
<gene>
    <name evidence="3" type="ORF">GCM10022223_57310</name>
</gene>
<name>A0ABP7AGB5_9ACTN</name>
<dbReference type="EMBL" id="BAAAZO010000011">
    <property type="protein sequence ID" value="GAA3631740.1"/>
    <property type="molecule type" value="Genomic_DNA"/>
</dbReference>
<dbReference type="InterPro" id="IPR019681">
    <property type="entry name" value="DUF2530"/>
</dbReference>
<evidence type="ECO:0000313" key="3">
    <source>
        <dbReference type="EMBL" id="GAA3631740.1"/>
    </source>
</evidence>
<organism evidence="3 4">
    <name type="scientific">Kineosporia mesophila</name>
    <dbReference type="NCBI Taxonomy" id="566012"/>
    <lineage>
        <taxon>Bacteria</taxon>
        <taxon>Bacillati</taxon>
        <taxon>Actinomycetota</taxon>
        <taxon>Actinomycetes</taxon>
        <taxon>Kineosporiales</taxon>
        <taxon>Kineosporiaceae</taxon>
        <taxon>Kineosporia</taxon>
    </lineage>
</organism>
<dbReference type="Proteomes" id="UP001501074">
    <property type="component" value="Unassembled WGS sequence"/>
</dbReference>
<feature type="transmembrane region" description="Helical" evidence="2">
    <location>
        <begin position="12"/>
        <end position="32"/>
    </location>
</feature>
<keyword evidence="2" id="KW-0472">Membrane</keyword>
<evidence type="ECO:0008006" key="5">
    <source>
        <dbReference type="Google" id="ProtNLM"/>
    </source>
</evidence>
<evidence type="ECO:0000256" key="1">
    <source>
        <dbReference type="SAM" id="MobiDB-lite"/>
    </source>
</evidence>
<dbReference type="Pfam" id="PF10745">
    <property type="entry name" value="DUF2530"/>
    <property type="match status" value="1"/>
</dbReference>
<protein>
    <recommendedName>
        <fullName evidence="5">DUF2530 domain-containing protein</fullName>
    </recommendedName>
</protein>
<reference evidence="4" key="1">
    <citation type="journal article" date="2019" name="Int. J. Syst. Evol. Microbiol.">
        <title>The Global Catalogue of Microorganisms (GCM) 10K type strain sequencing project: providing services to taxonomists for standard genome sequencing and annotation.</title>
        <authorList>
            <consortium name="The Broad Institute Genomics Platform"/>
            <consortium name="The Broad Institute Genome Sequencing Center for Infectious Disease"/>
            <person name="Wu L."/>
            <person name="Ma J."/>
        </authorList>
    </citation>
    <scope>NUCLEOTIDE SEQUENCE [LARGE SCALE GENOMIC DNA]</scope>
    <source>
        <strain evidence="4">JCM 16902</strain>
    </source>
</reference>
<accession>A0ABP7AGB5</accession>
<evidence type="ECO:0000313" key="4">
    <source>
        <dbReference type="Proteomes" id="UP001501074"/>
    </source>
</evidence>
<keyword evidence="4" id="KW-1185">Reference proteome</keyword>
<proteinExistence type="predicted"/>
<sequence>MPYQVTQGGPGERLPVAVGTGIWALLFVLGLILRPELESTGRGWWVWTALAGVALGFVGYTYLLLRRPKPKPGEVIPSSGYTGDVDDVPRNNGEPTGLPKLRRKPVPRPGGGPGTLP</sequence>